<dbReference type="KEGG" id="vg:64766714"/>
<proteinExistence type="predicted"/>
<name>A0A649VRD0_9CAUD</name>
<feature type="compositionally biased region" description="Basic and acidic residues" evidence="1">
    <location>
        <begin position="176"/>
        <end position="189"/>
    </location>
</feature>
<dbReference type="Proteomes" id="UP000423065">
    <property type="component" value="Segment"/>
</dbReference>
<dbReference type="GeneID" id="64766714"/>
<gene>
    <name evidence="2" type="primary">5</name>
    <name evidence="2" type="ORF">SEA_STORMAGEDDON_5</name>
</gene>
<protein>
    <submittedName>
        <fullName evidence="2">Uncharacterized protein</fullName>
    </submittedName>
</protein>
<evidence type="ECO:0000313" key="2">
    <source>
        <dbReference type="EMBL" id="QGJ94868.1"/>
    </source>
</evidence>
<keyword evidence="3" id="KW-1185">Reference proteome</keyword>
<accession>A0A649VRD0</accession>
<feature type="region of interest" description="Disordered" evidence="1">
    <location>
        <begin position="172"/>
        <end position="200"/>
    </location>
</feature>
<evidence type="ECO:0000313" key="3">
    <source>
        <dbReference type="Proteomes" id="UP000423065"/>
    </source>
</evidence>
<sequence>MFTNATRIADRERSAAHSALVHLIATGDDWFDGTPSSVDRRISTLRSAFAQVRRVASVDPEMMQQAERLDAEINDLHSLRSELLSASHAPRRRLPRLSSLGTLSQRGREFVASELRTFLAENADALDDPDELDVRAEDHAEREIANFQMPLSEAKNVVAHFRLAVDWAARNAHRSATKDHRPQRVREASVAEMPDDALFD</sequence>
<reference evidence="2 3" key="1">
    <citation type="submission" date="2019-10" db="EMBL/GenBank/DDBJ databases">
        <authorList>
            <person name="Garlena R.A."/>
            <person name="Russell D.A."/>
            <person name="Pope W.H."/>
            <person name="Jacobs-Sera D."/>
            <person name="Hatfull G.F."/>
        </authorList>
    </citation>
    <scope>NUCLEOTIDE SEQUENCE [LARGE SCALE GENOMIC DNA]</scope>
</reference>
<evidence type="ECO:0000256" key="1">
    <source>
        <dbReference type="SAM" id="MobiDB-lite"/>
    </source>
</evidence>
<organism evidence="2 3">
    <name type="scientific">Gordonia phage Stormageddon</name>
    <dbReference type="NCBI Taxonomy" id="2656541"/>
    <lineage>
        <taxon>Viruses</taxon>
        <taxon>Duplodnaviria</taxon>
        <taxon>Heunggongvirae</taxon>
        <taxon>Uroviricota</taxon>
        <taxon>Caudoviricetes</taxon>
        <taxon>Stormageddonvirus</taxon>
        <taxon>Stormageddonvirus Stormageddon</taxon>
    </lineage>
</organism>
<dbReference type="RefSeq" id="YP_010059481.1">
    <property type="nucleotide sequence ID" value="NC_054726.1"/>
</dbReference>
<dbReference type="EMBL" id="MN586040">
    <property type="protein sequence ID" value="QGJ94868.1"/>
    <property type="molecule type" value="Genomic_DNA"/>
</dbReference>